<dbReference type="KEGG" id="nav:JQS30_11325"/>
<dbReference type="PANTHER" id="PTHR40469">
    <property type="entry name" value="SECRETED GLYCOSYL HYDROLASE"/>
    <property type="match status" value="1"/>
</dbReference>
<evidence type="ECO:0000259" key="3">
    <source>
        <dbReference type="Pfam" id="PF06283"/>
    </source>
</evidence>
<evidence type="ECO:0000313" key="4">
    <source>
        <dbReference type="EMBL" id="QSB04382.1"/>
    </source>
</evidence>
<dbReference type="PANTHER" id="PTHR40469:SF2">
    <property type="entry name" value="GALACTOSE-BINDING DOMAIN-LIKE SUPERFAMILY PROTEIN"/>
    <property type="match status" value="1"/>
</dbReference>
<dbReference type="AlphaFoldDB" id="A0A895XKP5"/>
<dbReference type="SUPFAM" id="SSF52317">
    <property type="entry name" value="Class I glutamine amidotransferase-like"/>
    <property type="match status" value="1"/>
</dbReference>
<evidence type="ECO:0000256" key="2">
    <source>
        <dbReference type="SAM" id="SignalP"/>
    </source>
</evidence>
<dbReference type="Pfam" id="PF06283">
    <property type="entry name" value="ThuA"/>
    <property type="match status" value="1"/>
</dbReference>
<organism evidence="4 5">
    <name type="scientific">Natronoglycomyces albus</name>
    <dbReference type="NCBI Taxonomy" id="2811108"/>
    <lineage>
        <taxon>Bacteria</taxon>
        <taxon>Bacillati</taxon>
        <taxon>Actinomycetota</taxon>
        <taxon>Actinomycetes</taxon>
        <taxon>Glycomycetales</taxon>
        <taxon>Glycomycetaceae</taxon>
        <taxon>Natronoglycomyces</taxon>
    </lineage>
</organism>
<feature type="signal peptide" evidence="2">
    <location>
        <begin position="1"/>
        <end position="19"/>
    </location>
</feature>
<keyword evidence="5" id="KW-1185">Reference proteome</keyword>
<accession>A0A895XKP5</accession>
<proteinExistence type="predicted"/>
<dbReference type="InterPro" id="IPR029062">
    <property type="entry name" value="Class_I_gatase-like"/>
</dbReference>
<feature type="transmembrane region" description="Helical" evidence="1">
    <location>
        <begin position="246"/>
        <end position="268"/>
    </location>
</feature>
<gene>
    <name evidence="4" type="ORF">JQS30_11325</name>
</gene>
<dbReference type="EMBL" id="CP070496">
    <property type="protein sequence ID" value="QSB04382.1"/>
    <property type="molecule type" value="Genomic_DNA"/>
</dbReference>
<protein>
    <submittedName>
        <fullName evidence="4">ThuA domain-containing protein</fullName>
    </submittedName>
</protein>
<keyword evidence="1" id="KW-1133">Transmembrane helix</keyword>
<evidence type="ECO:0000313" key="5">
    <source>
        <dbReference type="Proteomes" id="UP000662939"/>
    </source>
</evidence>
<dbReference type="RefSeq" id="WP_213170379.1">
    <property type="nucleotide sequence ID" value="NZ_CP070496.1"/>
</dbReference>
<keyword evidence="1" id="KW-0812">Transmembrane</keyword>
<evidence type="ECO:0000256" key="1">
    <source>
        <dbReference type="SAM" id="Phobius"/>
    </source>
</evidence>
<dbReference type="InterPro" id="IPR029010">
    <property type="entry name" value="ThuA-like"/>
</dbReference>
<sequence length="287" mass="31338">MTSVIFVCLLAFAPAPVVAQEPKPQVLIVTNSHNSDERQIVIDYALERYGMELRRWGMDYTKGDPSDVNAHTLANTDVVVFLHTLGRILDQGQRQALEDYMRQGGGFVGVGSAASTETEWPYFHELIGAVATDADRAETSKEVTFATEHLAARGMGDDWEPSDHWLTFDRDPEQMGATIVASVDSGHPVAWQQQLGHGRSFYTSLGGAYGTWGEREFGKFLRQATWWAAGNDAGLRQDSTAAAPHWPYTAAFILLVGAVATGGIIAVARSEQATRRPASAEGQPKRT</sequence>
<feature type="chain" id="PRO_5034527516" evidence="2">
    <location>
        <begin position="20"/>
        <end position="287"/>
    </location>
</feature>
<feature type="domain" description="ThuA-like" evidence="3">
    <location>
        <begin position="26"/>
        <end position="228"/>
    </location>
</feature>
<reference evidence="4" key="1">
    <citation type="submission" date="2021-02" db="EMBL/GenBank/DDBJ databases">
        <title>Natronoglycomyces albus gen. nov., sp. nov, a haloalkaliphilic actinobacterium from a soda solonchak soil.</title>
        <authorList>
            <person name="Sorokin D.Y."/>
            <person name="Khijniak T.V."/>
            <person name="Zakharycheva A.P."/>
            <person name="Boueva O.V."/>
            <person name="Ariskina E.V."/>
            <person name="Hahnke R.L."/>
            <person name="Bunk B."/>
            <person name="Sproer C."/>
            <person name="Schumann P."/>
            <person name="Evtushenko L.I."/>
            <person name="Kublanov I.V."/>
        </authorList>
    </citation>
    <scope>NUCLEOTIDE SEQUENCE</scope>
    <source>
        <strain evidence="4">DSM 106290</strain>
    </source>
</reference>
<keyword evidence="2" id="KW-0732">Signal</keyword>
<keyword evidence="1" id="KW-0472">Membrane</keyword>
<dbReference type="Gene3D" id="3.40.50.880">
    <property type="match status" value="1"/>
</dbReference>
<dbReference type="Proteomes" id="UP000662939">
    <property type="component" value="Chromosome"/>
</dbReference>
<name>A0A895XKP5_9ACTN</name>